<protein>
    <recommendedName>
        <fullName evidence="4">DUF1700 domain-containing protein</fullName>
    </recommendedName>
</protein>
<dbReference type="Proteomes" id="UP000321400">
    <property type="component" value="Unassembled WGS sequence"/>
</dbReference>
<evidence type="ECO:0000313" key="2">
    <source>
        <dbReference type="EMBL" id="GEN55556.1"/>
    </source>
</evidence>
<feature type="transmembrane region" description="Helical" evidence="1">
    <location>
        <begin position="90"/>
        <end position="110"/>
    </location>
</feature>
<dbReference type="OrthoDB" id="9804829at2"/>
<dbReference type="EMBL" id="BJYE01000001">
    <property type="protein sequence ID" value="GEN55556.1"/>
    <property type="molecule type" value="Genomic_DNA"/>
</dbReference>
<dbReference type="RefSeq" id="WP_089799120.1">
    <property type="nucleotide sequence ID" value="NZ_BJYE01000001.1"/>
</dbReference>
<keyword evidence="3" id="KW-1185">Reference proteome</keyword>
<organism evidence="2 3">
    <name type="scientific">Halolactibacillus alkaliphilus</name>
    <dbReference type="NCBI Taxonomy" id="442899"/>
    <lineage>
        <taxon>Bacteria</taxon>
        <taxon>Bacillati</taxon>
        <taxon>Bacillota</taxon>
        <taxon>Bacilli</taxon>
        <taxon>Bacillales</taxon>
        <taxon>Bacillaceae</taxon>
        <taxon>Halolactibacillus</taxon>
    </lineage>
</organism>
<comment type="caution">
    <text evidence="2">The sequence shown here is derived from an EMBL/GenBank/DDBJ whole genome shotgun (WGS) entry which is preliminary data.</text>
</comment>
<evidence type="ECO:0000313" key="3">
    <source>
        <dbReference type="Proteomes" id="UP000321400"/>
    </source>
</evidence>
<feature type="transmembrane region" description="Helical" evidence="1">
    <location>
        <begin position="116"/>
        <end position="135"/>
    </location>
</feature>
<dbReference type="AlphaFoldDB" id="A0A511WWQ9"/>
<sequence>MDKKSYLKELQYYIRSLPMHEQQLILENIEDRFKIGALEGKDDQTLILEFGPPDQIASHYSMPVQEAHQEAPFRDSVYDSPRQTTHMGRLIVVIILNVLFIIGPVIGFYGFLFGGWALIVTSLFSPVIWLASLFWRSPVELLSEGSLIAVITGAALIASSLWYQLSKGTIYLTKKYIHVITQWVKG</sequence>
<reference evidence="2 3" key="1">
    <citation type="submission" date="2019-07" db="EMBL/GenBank/DDBJ databases">
        <title>Whole genome shotgun sequence of Halolactibacillus alkaliphilus NBRC 103919.</title>
        <authorList>
            <person name="Hosoyama A."/>
            <person name="Uohara A."/>
            <person name="Ohji S."/>
            <person name="Ichikawa N."/>
        </authorList>
    </citation>
    <scope>NUCLEOTIDE SEQUENCE [LARGE SCALE GENOMIC DNA]</scope>
    <source>
        <strain evidence="2 3">NBRC 103919</strain>
    </source>
</reference>
<dbReference type="Pfam" id="PF22564">
    <property type="entry name" value="HAAS"/>
    <property type="match status" value="1"/>
</dbReference>
<accession>A0A511WWQ9</accession>
<gene>
    <name evidence="2" type="ORF">HAL01_00200</name>
</gene>
<dbReference type="STRING" id="442899.SAMN05720591_101115"/>
<evidence type="ECO:0008006" key="4">
    <source>
        <dbReference type="Google" id="ProtNLM"/>
    </source>
</evidence>
<feature type="transmembrane region" description="Helical" evidence="1">
    <location>
        <begin position="147"/>
        <end position="165"/>
    </location>
</feature>
<name>A0A511WWQ9_9BACI</name>
<keyword evidence="1" id="KW-1133">Transmembrane helix</keyword>
<evidence type="ECO:0000256" key="1">
    <source>
        <dbReference type="SAM" id="Phobius"/>
    </source>
</evidence>
<keyword evidence="1" id="KW-0472">Membrane</keyword>
<proteinExistence type="predicted"/>
<keyword evidence="1" id="KW-0812">Transmembrane</keyword>